<dbReference type="STRING" id="39482.ERS852491_04274"/>
<evidence type="ECO:0000256" key="1">
    <source>
        <dbReference type="ARBA" id="ARBA00023015"/>
    </source>
</evidence>
<proteinExistence type="predicted"/>
<dbReference type="InterPro" id="IPR001647">
    <property type="entry name" value="HTH_TetR"/>
</dbReference>
<evidence type="ECO:0000256" key="2">
    <source>
        <dbReference type="ARBA" id="ARBA00023125"/>
    </source>
</evidence>
<evidence type="ECO:0000256" key="3">
    <source>
        <dbReference type="ARBA" id="ARBA00023163"/>
    </source>
</evidence>
<dbReference type="Proteomes" id="UP000095544">
    <property type="component" value="Unassembled WGS sequence"/>
</dbReference>
<dbReference type="RefSeq" id="WP_055154913.1">
    <property type="nucleotide sequence ID" value="NZ_CYZU01000057.1"/>
</dbReference>
<dbReference type="OrthoDB" id="9812993at2"/>
<feature type="DNA-binding region" description="H-T-H motif" evidence="4">
    <location>
        <begin position="28"/>
        <end position="47"/>
    </location>
</feature>
<name>A0A174KK96_9FIRM</name>
<evidence type="ECO:0000259" key="5">
    <source>
        <dbReference type="PROSITE" id="PS50977"/>
    </source>
</evidence>
<dbReference type="SUPFAM" id="SSF46689">
    <property type="entry name" value="Homeodomain-like"/>
    <property type="match status" value="1"/>
</dbReference>
<organism evidence="6 7">
    <name type="scientific">Faecalicatena contorta</name>
    <dbReference type="NCBI Taxonomy" id="39482"/>
    <lineage>
        <taxon>Bacteria</taxon>
        <taxon>Bacillati</taxon>
        <taxon>Bacillota</taxon>
        <taxon>Clostridia</taxon>
        <taxon>Lachnospirales</taxon>
        <taxon>Lachnospiraceae</taxon>
        <taxon>Faecalicatena</taxon>
    </lineage>
</organism>
<gene>
    <name evidence="6" type="primary">kstR</name>
    <name evidence="6" type="ORF">ERS852491_04274</name>
</gene>
<dbReference type="PRINTS" id="PR00455">
    <property type="entry name" value="HTHTETR"/>
</dbReference>
<dbReference type="PROSITE" id="PS50977">
    <property type="entry name" value="HTH_TETR_2"/>
    <property type="match status" value="1"/>
</dbReference>
<evidence type="ECO:0000313" key="7">
    <source>
        <dbReference type="Proteomes" id="UP000095544"/>
    </source>
</evidence>
<dbReference type="InterPro" id="IPR050109">
    <property type="entry name" value="HTH-type_TetR-like_transc_reg"/>
</dbReference>
<keyword evidence="1" id="KW-0805">Transcription regulation</keyword>
<dbReference type="GO" id="GO:0003700">
    <property type="term" value="F:DNA-binding transcription factor activity"/>
    <property type="evidence" value="ECO:0007669"/>
    <property type="project" value="TreeGrafter"/>
</dbReference>
<dbReference type="GO" id="GO:0000976">
    <property type="term" value="F:transcription cis-regulatory region binding"/>
    <property type="evidence" value="ECO:0007669"/>
    <property type="project" value="TreeGrafter"/>
</dbReference>
<dbReference type="AlphaFoldDB" id="A0A174KK96"/>
<keyword evidence="2 4" id="KW-0238">DNA-binding</keyword>
<keyword evidence="3" id="KW-0804">Transcription</keyword>
<dbReference type="Gene3D" id="1.10.357.10">
    <property type="entry name" value="Tetracycline Repressor, domain 2"/>
    <property type="match status" value="1"/>
</dbReference>
<evidence type="ECO:0000313" key="6">
    <source>
        <dbReference type="EMBL" id="CUP10258.1"/>
    </source>
</evidence>
<accession>A0A174KK96</accession>
<feature type="domain" description="HTH tetR-type" evidence="5">
    <location>
        <begin position="5"/>
        <end position="65"/>
    </location>
</feature>
<reference evidence="6 7" key="1">
    <citation type="submission" date="2015-09" db="EMBL/GenBank/DDBJ databases">
        <authorList>
            <consortium name="Pathogen Informatics"/>
        </authorList>
    </citation>
    <scope>NUCLEOTIDE SEQUENCE [LARGE SCALE GENOMIC DNA]</scope>
    <source>
        <strain evidence="6 7">2789STDY5834876</strain>
    </source>
</reference>
<dbReference type="InterPro" id="IPR009057">
    <property type="entry name" value="Homeodomain-like_sf"/>
</dbReference>
<evidence type="ECO:0000256" key="4">
    <source>
        <dbReference type="PROSITE-ProRule" id="PRU00335"/>
    </source>
</evidence>
<dbReference type="Pfam" id="PF00440">
    <property type="entry name" value="TetR_N"/>
    <property type="match status" value="1"/>
</dbReference>
<dbReference type="PANTHER" id="PTHR30055">
    <property type="entry name" value="HTH-TYPE TRANSCRIPTIONAL REGULATOR RUTR"/>
    <property type="match status" value="1"/>
</dbReference>
<protein>
    <submittedName>
        <fullName evidence="6">HTH-type transcriptional repressor KstR</fullName>
    </submittedName>
</protein>
<dbReference type="PANTHER" id="PTHR30055:SF234">
    <property type="entry name" value="HTH-TYPE TRANSCRIPTIONAL REGULATOR BETI"/>
    <property type="match status" value="1"/>
</dbReference>
<dbReference type="EMBL" id="CYZU01000057">
    <property type="protein sequence ID" value="CUP10258.1"/>
    <property type="molecule type" value="Genomic_DNA"/>
</dbReference>
<sequence>MNLTATSEEAIIEACQRIVKEKGLSAVNMRSVAAECNVAVGSIYNYFPSKSDLLCAAIESIWKDIFHLSGGNPRFVCFADCLSWMYESMKEGGRKYPEFFSMHALSFASEDKVRGRRRMEEYFTQLKESLLEILKKDSSVREDAFNECLTPELFTDYILMIFFSSLTDTQQNSAGLLEIVKRCLY</sequence>